<keyword evidence="2" id="KW-1185">Reference proteome</keyword>
<name>A0A4Y8SBX6_9SPHI</name>
<gene>
    <name evidence="1" type="ORF">E2R66_15455</name>
</gene>
<comment type="caution">
    <text evidence="1">The sequence shown here is derived from an EMBL/GenBank/DDBJ whole genome shotgun (WGS) entry which is preliminary data.</text>
</comment>
<dbReference type="OrthoDB" id="1358056at2"/>
<evidence type="ECO:0008006" key="3">
    <source>
        <dbReference type="Google" id="ProtNLM"/>
    </source>
</evidence>
<sequence>MSCHLTLWGTDFNVDAFLEKSGFAADSIGRRGEPVYKSKPDGRKLDGSSCYATVSIAEFNEFNKQVSDAIAYLKLHGEALKHISTAEGLEDAYLDFGVSFNPPNGFYQSQRLPAELVKLAAENNIGITISIYAPSEEELNQ</sequence>
<accession>A0A4Y8SBX6</accession>
<protein>
    <recommendedName>
        <fullName evidence="3">DUF4279 domain-containing protein</fullName>
    </recommendedName>
</protein>
<dbReference type="EMBL" id="SOZE01000015">
    <property type="protein sequence ID" value="TFF36549.1"/>
    <property type="molecule type" value="Genomic_DNA"/>
</dbReference>
<evidence type="ECO:0000313" key="1">
    <source>
        <dbReference type="EMBL" id="TFF36549.1"/>
    </source>
</evidence>
<evidence type="ECO:0000313" key="2">
    <source>
        <dbReference type="Proteomes" id="UP000297540"/>
    </source>
</evidence>
<dbReference type="AlphaFoldDB" id="A0A4Y8SBX6"/>
<proteinExistence type="predicted"/>
<dbReference type="Proteomes" id="UP000297540">
    <property type="component" value="Unassembled WGS sequence"/>
</dbReference>
<reference evidence="1 2" key="1">
    <citation type="journal article" date="2017" name="Int. J. Syst. Evol. Microbiol.">
        <title>Mucilaginibacterpsychrotolerans sp. nov., isolated from peatlands.</title>
        <authorList>
            <person name="Deng Y."/>
            <person name="Shen L."/>
            <person name="Xu B."/>
            <person name="Liu Y."/>
            <person name="Gu Z."/>
            <person name="Liu H."/>
            <person name="Zhou Y."/>
        </authorList>
    </citation>
    <scope>NUCLEOTIDE SEQUENCE [LARGE SCALE GENOMIC DNA]</scope>
    <source>
        <strain evidence="1 2">NH7-4</strain>
    </source>
</reference>
<organism evidence="1 2">
    <name type="scientific">Mucilaginibacter psychrotolerans</name>
    <dbReference type="NCBI Taxonomy" id="1524096"/>
    <lineage>
        <taxon>Bacteria</taxon>
        <taxon>Pseudomonadati</taxon>
        <taxon>Bacteroidota</taxon>
        <taxon>Sphingobacteriia</taxon>
        <taxon>Sphingobacteriales</taxon>
        <taxon>Sphingobacteriaceae</taxon>
        <taxon>Mucilaginibacter</taxon>
    </lineage>
</organism>
<dbReference type="RefSeq" id="WP_133234032.1">
    <property type="nucleotide sequence ID" value="NZ_SOZE01000015.1"/>
</dbReference>